<sequence>MRLYLTALNPTDAVLEGFLPAADALGLPATVLTDRPGQWPAGVPVRQCAVRDPAAIIAATAAEPPAALLSNSDHLQEATAVAARKLGLPGKDPEAARRCKDKAVMRRTLAAAGLDPVRAVTVDPGTTPVVPADVFPAVLKPRDGVASEDAYLVTDRRELAARVTAIRRRRPEVALVVEEYLAGELRTYDTLGDGESLAVLGGWRTGLGPPPTFTEVSLDWAPPPGDHDARIRVLLDALGVGFGACHTEYVVRPDGIRLIEVNDRLIGDRMDLILTDLLGVPLFADVIRLHLGEPLAALARPGPAAPGRHARVEYVCADRSGRLTAAPGPVDTVRDGVRLSCRPMREVGRVAERTGTNRDYLAALHGIGPDPDIVRAALTAFRDGLSWTIT</sequence>
<evidence type="ECO:0000256" key="4">
    <source>
        <dbReference type="PROSITE-ProRule" id="PRU00409"/>
    </source>
</evidence>
<evidence type="ECO:0000256" key="1">
    <source>
        <dbReference type="ARBA" id="ARBA00022598"/>
    </source>
</evidence>
<dbReference type="SUPFAM" id="SSF56059">
    <property type="entry name" value="Glutathione synthetase ATP-binding domain-like"/>
    <property type="match status" value="1"/>
</dbReference>
<dbReference type="PANTHER" id="PTHR43585:SF2">
    <property type="entry name" value="ATP-GRASP ENZYME FSQD"/>
    <property type="match status" value="1"/>
</dbReference>
<dbReference type="EMBL" id="FMCV01000003">
    <property type="protein sequence ID" value="SCE82868.1"/>
    <property type="molecule type" value="Genomic_DNA"/>
</dbReference>
<evidence type="ECO:0000256" key="2">
    <source>
        <dbReference type="ARBA" id="ARBA00022741"/>
    </source>
</evidence>
<gene>
    <name evidence="6" type="ORF">GA0070215_103140</name>
</gene>
<evidence type="ECO:0000256" key="3">
    <source>
        <dbReference type="ARBA" id="ARBA00022840"/>
    </source>
</evidence>
<dbReference type="GO" id="GO:0046872">
    <property type="term" value="F:metal ion binding"/>
    <property type="evidence" value="ECO:0007669"/>
    <property type="project" value="InterPro"/>
</dbReference>
<dbReference type="Gene3D" id="3.30.470.20">
    <property type="entry name" value="ATP-grasp fold, B domain"/>
    <property type="match status" value="1"/>
</dbReference>
<dbReference type="AlphaFoldDB" id="A0A1C4VFP9"/>
<dbReference type="InterPro" id="IPR052032">
    <property type="entry name" value="ATP-dep_AA_Ligase"/>
</dbReference>
<proteinExistence type="predicted"/>
<dbReference type="InterPro" id="IPR011761">
    <property type="entry name" value="ATP-grasp"/>
</dbReference>
<keyword evidence="2 4" id="KW-0547">Nucleotide-binding</keyword>
<keyword evidence="7" id="KW-1185">Reference proteome</keyword>
<evidence type="ECO:0000313" key="7">
    <source>
        <dbReference type="Proteomes" id="UP000198551"/>
    </source>
</evidence>
<dbReference type="GO" id="GO:0016874">
    <property type="term" value="F:ligase activity"/>
    <property type="evidence" value="ECO:0007669"/>
    <property type="project" value="UniProtKB-KW"/>
</dbReference>
<dbReference type="PANTHER" id="PTHR43585">
    <property type="entry name" value="FUMIPYRROLE BIOSYNTHESIS PROTEIN C"/>
    <property type="match status" value="1"/>
</dbReference>
<dbReference type="GO" id="GO:0005524">
    <property type="term" value="F:ATP binding"/>
    <property type="evidence" value="ECO:0007669"/>
    <property type="project" value="UniProtKB-UniRule"/>
</dbReference>
<protein>
    <submittedName>
        <fullName evidence="6">ATP-grasp domain-containing protein</fullName>
    </submittedName>
</protein>
<feature type="domain" description="ATP-grasp" evidence="5">
    <location>
        <begin position="106"/>
        <end position="291"/>
    </location>
</feature>
<accession>A0A1C4VFP9</accession>
<evidence type="ECO:0000313" key="6">
    <source>
        <dbReference type="EMBL" id="SCE82868.1"/>
    </source>
</evidence>
<reference evidence="7" key="1">
    <citation type="submission" date="2016-06" db="EMBL/GenBank/DDBJ databases">
        <authorList>
            <person name="Varghese N."/>
        </authorList>
    </citation>
    <scope>NUCLEOTIDE SEQUENCE [LARGE SCALE GENOMIC DNA]</scope>
    <source>
        <strain evidence="7">DSM 45555</strain>
    </source>
</reference>
<dbReference type="Proteomes" id="UP000198551">
    <property type="component" value="Unassembled WGS sequence"/>
</dbReference>
<name>A0A1C4VFP9_9ACTN</name>
<organism evidence="6 7">
    <name type="scientific">Micromonospora marina</name>
    <dbReference type="NCBI Taxonomy" id="307120"/>
    <lineage>
        <taxon>Bacteria</taxon>
        <taxon>Bacillati</taxon>
        <taxon>Actinomycetota</taxon>
        <taxon>Actinomycetes</taxon>
        <taxon>Micromonosporales</taxon>
        <taxon>Micromonosporaceae</taxon>
        <taxon>Micromonospora</taxon>
    </lineage>
</organism>
<dbReference type="RefSeq" id="WP_091042424.1">
    <property type="nucleotide sequence ID" value="NZ_FMCV01000003.1"/>
</dbReference>
<dbReference type="PROSITE" id="PS50975">
    <property type="entry name" value="ATP_GRASP"/>
    <property type="match status" value="1"/>
</dbReference>
<keyword evidence="3 4" id="KW-0067">ATP-binding</keyword>
<evidence type="ECO:0000259" key="5">
    <source>
        <dbReference type="PROSITE" id="PS50975"/>
    </source>
</evidence>
<keyword evidence="1" id="KW-0436">Ligase</keyword>